<accession>A0A8J6HDZ8</accession>
<evidence type="ECO:0000313" key="3">
    <source>
        <dbReference type="Proteomes" id="UP000719412"/>
    </source>
</evidence>
<organism evidence="2 3">
    <name type="scientific">Tenebrio molitor</name>
    <name type="common">Yellow mealworm beetle</name>
    <dbReference type="NCBI Taxonomy" id="7067"/>
    <lineage>
        <taxon>Eukaryota</taxon>
        <taxon>Metazoa</taxon>
        <taxon>Ecdysozoa</taxon>
        <taxon>Arthropoda</taxon>
        <taxon>Hexapoda</taxon>
        <taxon>Insecta</taxon>
        <taxon>Pterygota</taxon>
        <taxon>Neoptera</taxon>
        <taxon>Endopterygota</taxon>
        <taxon>Coleoptera</taxon>
        <taxon>Polyphaga</taxon>
        <taxon>Cucujiformia</taxon>
        <taxon>Tenebrionidae</taxon>
        <taxon>Tenebrio</taxon>
    </lineage>
</organism>
<sequence>MDREYYPIFCPYCDIPMKRRCFDKKHKKNIEDISETSKLDESFPSDCCNDCVKEEIHFSDIEENSVDYLVLTDSEEERDDLVKELYSKIKKITLTTSPEEIEPIISSSNAGCGTNQSTSHQNVKSNDDDDEVDNEEDDENDAAEDEYDGHDDDEDYLN</sequence>
<reference evidence="2" key="2">
    <citation type="submission" date="2021-08" db="EMBL/GenBank/DDBJ databases">
        <authorList>
            <person name="Eriksson T."/>
        </authorList>
    </citation>
    <scope>NUCLEOTIDE SEQUENCE</scope>
    <source>
        <strain evidence="2">Stoneville</strain>
        <tissue evidence="2">Whole head</tissue>
    </source>
</reference>
<name>A0A8J6HDZ8_TENMO</name>
<dbReference type="Proteomes" id="UP000719412">
    <property type="component" value="Unassembled WGS sequence"/>
</dbReference>
<comment type="caution">
    <text evidence="2">The sequence shown here is derived from an EMBL/GenBank/DDBJ whole genome shotgun (WGS) entry which is preliminary data.</text>
</comment>
<proteinExistence type="predicted"/>
<feature type="region of interest" description="Disordered" evidence="1">
    <location>
        <begin position="97"/>
        <end position="158"/>
    </location>
</feature>
<keyword evidence="3" id="KW-1185">Reference proteome</keyword>
<dbReference type="EMBL" id="JABDTM020025835">
    <property type="protein sequence ID" value="KAH0812713.1"/>
    <property type="molecule type" value="Genomic_DNA"/>
</dbReference>
<feature type="compositionally biased region" description="Polar residues" evidence="1">
    <location>
        <begin position="109"/>
        <end position="124"/>
    </location>
</feature>
<feature type="compositionally biased region" description="Acidic residues" evidence="1">
    <location>
        <begin position="127"/>
        <end position="158"/>
    </location>
</feature>
<gene>
    <name evidence="2" type="ORF">GEV33_010079</name>
</gene>
<dbReference type="AlphaFoldDB" id="A0A8J6HDZ8"/>
<reference evidence="2" key="1">
    <citation type="journal article" date="2020" name="J Insects Food Feed">
        <title>The yellow mealworm (Tenebrio molitor) genome: a resource for the emerging insects as food and feed industry.</title>
        <authorList>
            <person name="Eriksson T."/>
            <person name="Andere A."/>
            <person name="Kelstrup H."/>
            <person name="Emery V."/>
            <person name="Picard C."/>
        </authorList>
    </citation>
    <scope>NUCLEOTIDE SEQUENCE</scope>
    <source>
        <strain evidence="2">Stoneville</strain>
        <tissue evidence="2">Whole head</tissue>
    </source>
</reference>
<evidence type="ECO:0000313" key="2">
    <source>
        <dbReference type="EMBL" id="KAH0812713.1"/>
    </source>
</evidence>
<protein>
    <submittedName>
        <fullName evidence="2">Uncharacterized protein</fullName>
    </submittedName>
</protein>
<evidence type="ECO:0000256" key="1">
    <source>
        <dbReference type="SAM" id="MobiDB-lite"/>
    </source>
</evidence>